<feature type="compositionally biased region" description="Polar residues" evidence="1">
    <location>
        <begin position="160"/>
        <end position="181"/>
    </location>
</feature>
<comment type="caution">
    <text evidence="4">The sequence shown here is derived from an EMBL/GenBank/DDBJ whole genome shotgun (WGS) entry which is preliminary data.</text>
</comment>
<organism evidence="4 5">
    <name type="scientific">Candidatus Dojkabacteria bacterium CG_4_10_14_0_2_um_filter_Dojkabacteria_WS6_41_15</name>
    <dbReference type="NCBI Taxonomy" id="2014249"/>
    <lineage>
        <taxon>Bacteria</taxon>
        <taxon>Candidatus Dojkabacteria</taxon>
    </lineage>
</organism>
<dbReference type="InterPro" id="IPR006949">
    <property type="entry name" value="Barrel_Baseplate_J-like"/>
</dbReference>
<evidence type="ECO:0000256" key="1">
    <source>
        <dbReference type="SAM" id="MobiDB-lite"/>
    </source>
</evidence>
<sequence>MIDATPDKKVVKINVTIDDDINLILDAIIKVDAAFVMLVLPEGNDLANSPIGLKALRKKTLEKGKRMVLVVPQGIGYELAKKAGFIASTSQDAVTGDVWQTVVQQFDEYKNTLAGMNSQKELPHHIEKKVEYMTPVPDHLPIPEIVTGGGKVINEEEASESTNAVKQESTKMPQHGNSAETTKPEQVGDNYENSEIPAPNPSNSKEPITEHENSEKPSKLENLASQNVTGIDFSKMMKQKKQTSFFGRPKAATGTANTIVPPQEINSFHPDVTPKKVGSSIAKVSKKGRPNIFGRIVLFIFFGALIAAAGMFSAYYYYFPKVHITIAVQSSALTITDSVLATSAVTGFDINRKEIQMTKEKVEKNGTLPFKATESGTDGTKATGTITVINSDMASKTVPVGTLVTSGGKKFVVTGAAVVVDVTAPMTITASEFGEEYNLPADNPFVISGFPTLSGQNSVALSGGTKRTFVVVGQKDVDKAVKALQTQLGTEAESDLSYMNLDNNYEFIKSSVVTTLKGKPTANPAVGAEVKETDEEPSVALFTTTTALYYHAVSLSQLAEQMLLNKYKAEKNLSAADASRVSIEKMSVKADKVTVAKDDKVTVEFTANGLATSRLDIDKIRNEVTGKKWPEMLEYLSKLPSLEKAPEVKFAPVWLPDWARYVPGEVSRIDVRVNVVAPTTPIVP</sequence>
<evidence type="ECO:0000256" key="2">
    <source>
        <dbReference type="SAM" id="Phobius"/>
    </source>
</evidence>
<protein>
    <recommendedName>
        <fullName evidence="3">Baseplate protein J-like barrel domain-containing protein</fullName>
    </recommendedName>
</protein>
<evidence type="ECO:0000313" key="5">
    <source>
        <dbReference type="Proteomes" id="UP000228952"/>
    </source>
</evidence>
<feature type="transmembrane region" description="Helical" evidence="2">
    <location>
        <begin position="296"/>
        <end position="318"/>
    </location>
</feature>
<feature type="compositionally biased region" description="Basic and acidic residues" evidence="1">
    <location>
        <begin position="207"/>
        <end position="219"/>
    </location>
</feature>
<dbReference type="EMBL" id="PFQB01000107">
    <property type="protein sequence ID" value="PJA12644.1"/>
    <property type="molecule type" value="Genomic_DNA"/>
</dbReference>
<dbReference type="Pfam" id="PF04865">
    <property type="entry name" value="Baseplate_J"/>
    <property type="match status" value="1"/>
</dbReference>
<dbReference type="AlphaFoldDB" id="A0A2M7W138"/>
<keyword evidence="2" id="KW-0812">Transmembrane</keyword>
<keyword evidence="2" id="KW-1133">Transmembrane helix</keyword>
<dbReference type="Proteomes" id="UP000228952">
    <property type="component" value="Unassembled WGS sequence"/>
</dbReference>
<gene>
    <name evidence="4" type="ORF">COX64_04415</name>
</gene>
<name>A0A2M7W138_9BACT</name>
<proteinExistence type="predicted"/>
<feature type="region of interest" description="Disordered" evidence="1">
    <location>
        <begin position="157"/>
        <end position="224"/>
    </location>
</feature>
<evidence type="ECO:0000313" key="4">
    <source>
        <dbReference type="EMBL" id="PJA12644.1"/>
    </source>
</evidence>
<reference evidence="5" key="1">
    <citation type="submission" date="2017-09" db="EMBL/GenBank/DDBJ databases">
        <title>Depth-based differentiation of microbial function through sediment-hosted aquifers and enrichment of novel symbionts in the deep terrestrial subsurface.</title>
        <authorList>
            <person name="Probst A.J."/>
            <person name="Ladd B."/>
            <person name="Jarett J.K."/>
            <person name="Geller-Mcgrath D.E."/>
            <person name="Sieber C.M.K."/>
            <person name="Emerson J.B."/>
            <person name="Anantharaman K."/>
            <person name="Thomas B.C."/>
            <person name="Malmstrom R."/>
            <person name="Stieglmeier M."/>
            <person name="Klingl A."/>
            <person name="Woyke T."/>
            <person name="Ryan C.M."/>
            <person name="Banfield J.F."/>
        </authorList>
    </citation>
    <scope>NUCLEOTIDE SEQUENCE [LARGE SCALE GENOMIC DNA]</scope>
</reference>
<keyword evidence="2" id="KW-0472">Membrane</keyword>
<feature type="domain" description="Baseplate protein J-like barrel" evidence="3">
    <location>
        <begin position="396"/>
        <end position="451"/>
    </location>
</feature>
<evidence type="ECO:0000259" key="3">
    <source>
        <dbReference type="Pfam" id="PF04865"/>
    </source>
</evidence>
<accession>A0A2M7W138</accession>